<reference evidence="3 4" key="1">
    <citation type="submission" date="2015-08" db="EMBL/GenBank/DDBJ databases">
        <authorList>
            <person name="Varghese N."/>
        </authorList>
    </citation>
    <scope>NUCLEOTIDE SEQUENCE [LARGE SCALE GENOMIC DNA]</scope>
    <source>
        <strain evidence="3 4">DSM 18167</strain>
    </source>
</reference>
<keyword evidence="3" id="KW-0540">Nuclease</keyword>
<protein>
    <submittedName>
        <fullName evidence="3">Predicted endonuclease, GIY-YIG superfamily</fullName>
    </submittedName>
</protein>
<dbReference type="GO" id="GO:0004519">
    <property type="term" value="F:endonuclease activity"/>
    <property type="evidence" value="ECO:0007669"/>
    <property type="project" value="UniProtKB-KW"/>
</dbReference>
<feature type="domain" description="GIY-YIG" evidence="2">
    <location>
        <begin position="4"/>
        <end position="80"/>
    </location>
</feature>
<dbReference type="InterPro" id="IPR050190">
    <property type="entry name" value="UPF0213_domain"/>
</dbReference>
<accession>A0ABP2A308</accession>
<dbReference type="EMBL" id="CYHC01000004">
    <property type="protein sequence ID" value="CUA87937.1"/>
    <property type="molecule type" value="Genomic_DNA"/>
</dbReference>
<evidence type="ECO:0000313" key="4">
    <source>
        <dbReference type="Proteomes" id="UP000182178"/>
    </source>
</evidence>
<name>A0ABP2A308_9HYPH</name>
<evidence type="ECO:0000313" key="3">
    <source>
        <dbReference type="EMBL" id="CUA87937.1"/>
    </source>
</evidence>
<sequence length="97" mass="11824">MNMRGGWVYIMTNRPNGTLYIGVTSNLARRAWEHHESMIDGFTKRYGLKQLVYYEAYEDIRSAIQRESNMKHWPRRWKIRLILEMNPQWRDLYETLA</sequence>
<comment type="caution">
    <text evidence="3">The sequence shown here is derived from an EMBL/GenBank/DDBJ whole genome shotgun (WGS) entry which is preliminary data.</text>
</comment>
<dbReference type="Pfam" id="PF01541">
    <property type="entry name" value="GIY-YIG"/>
    <property type="match status" value="1"/>
</dbReference>
<dbReference type="CDD" id="cd10448">
    <property type="entry name" value="GIY-YIG_unchar_3"/>
    <property type="match status" value="1"/>
</dbReference>
<evidence type="ECO:0000256" key="1">
    <source>
        <dbReference type="ARBA" id="ARBA00007435"/>
    </source>
</evidence>
<organism evidence="3 4">
    <name type="scientific">Chelatococcus sambhunathii</name>
    <dbReference type="NCBI Taxonomy" id="363953"/>
    <lineage>
        <taxon>Bacteria</taxon>
        <taxon>Pseudomonadati</taxon>
        <taxon>Pseudomonadota</taxon>
        <taxon>Alphaproteobacteria</taxon>
        <taxon>Hyphomicrobiales</taxon>
        <taxon>Chelatococcaceae</taxon>
        <taxon>Chelatococcus</taxon>
    </lineage>
</organism>
<dbReference type="SUPFAM" id="SSF82771">
    <property type="entry name" value="GIY-YIG endonuclease"/>
    <property type="match status" value="1"/>
</dbReference>
<dbReference type="PANTHER" id="PTHR34477:SF5">
    <property type="entry name" value="BSL5627 PROTEIN"/>
    <property type="match status" value="1"/>
</dbReference>
<proteinExistence type="inferred from homology"/>
<dbReference type="InterPro" id="IPR000305">
    <property type="entry name" value="GIY-YIG_endonuc"/>
</dbReference>
<dbReference type="SMART" id="SM00465">
    <property type="entry name" value="GIYc"/>
    <property type="match status" value="1"/>
</dbReference>
<gene>
    <name evidence="3" type="ORF">Ga0061061_104106</name>
</gene>
<keyword evidence="3" id="KW-0378">Hydrolase</keyword>
<keyword evidence="4" id="KW-1185">Reference proteome</keyword>
<dbReference type="InterPro" id="IPR035901">
    <property type="entry name" value="GIY-YIG_endonuc_sf"/>
</dbReference>
<dbReference type="Proteomes" id="UP000182178">
    <property type="component" value="Unassembled WGS sequence"/>
</dbReference>
<dbReference type="Gene3D" id="3.40.1440.10">
    <property type="entry name" value="GIY-YIG endonuclease"/>
    <property type="match status" value="1"/>
</dbReference>
<comment type="similarity">
    <text evidence="1">Belongs to the UPF0213 family.</text>
</comment>
<evidence type="ECO:0000259" key="2">
    <source>
        <dbReference type="PROSITE" id="PS50164"/>
    </source>
</evidence>
<keyword evidence="3" id="KW-0255">Endonuclease</keyword>
<dbReference type="PANTHER" id="PTHR34477">
    <property type="entry name" value="UPF0213 PROTEIN YHBQ"/>
    <property type="match status" value="1"/>
</dbReference>
<dbReference type="PROSITE" id="PS50164">
    <property type="entry name" value="GIY_YIG"/>
    <property type="match status" value="1"/>
</dbReference>